<evidence type="ECO:0000259" key="2">
    <source>
        <dbReference type="Pfam" id="PF01578"/>
    </source>
</evidence>
<dbReference type="AlphaFoldDB" id="A0A0F9H0D4"/>
<evidence type="ECO:0000256" key="1">
    <source>
        <dbReference type="SAM" id="Phobius"/>
    </source>
</evidence>
<proteinExistence type="predicted"/>
<sequence>NVLYLRNKKIKFSYLGKNSIIVGLIFSGFTLITGSLWYNATSAFYTNVFWQWSEPRQTMTLVLFFSYLSFLIFRNLVEDKEKKAKLSAALGIVVFPTVPLSYISVIIFTSTHPLINPNPGQGNIYWDPLKLFVLFFNLIAITLLFFYVVQKLVRIDETKEKLDRIIQERLIEEEI</sequence>
<dbReference type="Pfam" id="PF01578">
    <property type="entry name" value="Cytochrom_C_asm"/>
    <property type="match status" value="1"/>
</dbReference>
<name>A0A0F9H0D4_9ZZZZ</name>
<organism evidence="3">
    <name type="scientific">marine sediment metagenome</name>
    <dbReference type="NCBI Taxonomy" id="412755"/>
    <lineage>
        <taxon>unclassified sequences</taxon>
        <taxon>metagenomes</taxon>
        <taxon>ecological metagenomes</taxon>
    </lineage>
</organism>
<accession>A0A0F9H0D4</accession>
<dbReference type="EMBL" id="LAZR01026436">
    <property type="protein sequence ID" value="KKL68752.1"/>
    <property type="molecule type" value="Genomic_DNA"/>
</dbReference>
<reference evidence="3" key="1">
    <citation type="journal article" date="2015" name="Nature">
        <title>Complex archaea that bridge the gap between prokaryotes and eukaryotes.</title>
        <authorList>
            <person name="Spang A."/>
            <person name="Saw J.H."/>
            <person name="Jorgensen S.L."/>
            <person name="Zaremba-Niedzwiedzka K."/>
            <person name="Martijn J."/>
            <person name="Lind A.E."/>
            <person name="van Eijk R."/>
            <person name="Schleper C."/>
            <person name="Guy L."/>
            <person name="Ettema T.J."/>
        </authorList>
    </citation>
    <scope>NUCLEOTIDE SEQUENCE</scope>
</reference>
<protein>
    <recommendedName>
        <fullName evidence="2">Cytochrome c assembly protein domain-containing protein</fullName>
    </recommendedName>
</protein>
<dbReference type="InterPro" id="IPR002541">
    <property type="entry name" value="Cyt_c_assembly"/>
</dbReference>
<gene>
    <name evidence="3" type="ORF">LCGC14_2121800</name>
</gene>
<feature type="non-terminal residue" evidence="3">
    <location>
        <position position="1"/>
    </location>
</feature>
<evidence type="ECO:0000313" key="3">
    <source>
        <dbReference type="EMBL" id="KKL68752.1"/>
    </source>
</evidence>
<keyword evidence="1" id="KW-1133">Transmembrane helix</keyword>
<dbReference type="GO" id="GO:0020037">
    <property type="term" value="F:heme binding"/>
    <property type="evidence" value="ECO:0007669"/>
    <property type="project" value="InterPro"/>
</dbReference>
<keyword evidence="1" id="KW-0472">Membrane</keyword>
<dbReference type="GO" id="GO:0017004">
    <property type="term" value="P:cytochrome complex assembly"/>
    <property type="evidence" value="ECO:0007669"/>
    <property type="project" value="InterPro"/>
</dbReference>
<feature type="transmembrane region" description="Helical" evidence="1">
    <location>
        <begin position="20"/>
        <end position="38"/>
    </location>
</feature>
<feature type="transmembrane region" description="Helical" evidence="1">
    <location>
        <begin position="129"/>
        <end position="149"/>
    </location>
</feature>
<keyword evidence="1" id="KW-0812">Transmembrane</keyword>
<comment type="caution">
    <text evidence="3">The sequence shown here is derived from an EMBL/GenBank/DDBJ whole genome shotgun (WGS) entry which is preliminary data.</text>
</comment>
<feature type="transmembrane region" description="Helical" evidence="1">
    <location>
        <begin position="89"/>
        <end position="109"/>
    </location>
</feature>
<feature type="transmembrane region" description="Helical" evidence="1">
    <location>
        <begin position="58"/>
        <end position="77"/>
    </location>
</feature>
<feature type="domain" description="Cytochrome c assembly protein" evidence="2">
    <location>
        <begin position="16"/>
        <end position="107"/>
    </location>
</feature>